<dbReference type="InterPro" id="IPR001932">
    <property type="entry name" value="PPM-type_phosphatase-like_dom"/>
</dbReference>
<evidence type="ECO:0000313" key="3">
    <source>
        <dbReference type="EMBL" id="MER6984990.1"/>
    </source>
</evidence>
<dbReference type="SMART" id="SM00331">
    <property type="entry name" value="PP2C_SIG"/>
    <property type="match status" value="1"/>
</dbReference>
<gene>
    <name evidence="3" type="ORF">ABT317_50670</name>
</gene>
<comment type="caution">
    <text evidence="3">The sequence shown here is derived from an EMBL/GenBank/DDBJ whole genome shotgun (WGS) entry which is preliminary data.</text>
</comment>
<evidence type="ECO:0000313" key="4">
    <source>
        <dbReference type="Proteomes" id="UP001458415"/>
    </source>
</evidence>
<evidence type="ECO:0000256" key="1">
    <source>
        <dbReference type="ARBA" id="ARBA00022801"/>
    </source>
</evidence>
<feature type="non-terminal residue" evidence="3">
    <location>
        <position position="1"/>
    </location>
</feature>
<dbReference type="Gene3D" id="3.60.40.10">
    <property type="entry name" value="PPM-type phosphatase domain"/>
    <property type="match status" value="1"/>
</dbReference>
<keyword evidence="1" id="KW-0378">Hydrolase</keyword>
<name>A0ABV1WLB6_9ACTN</name>
<dbReference type="InterPro" id="IPR036457">
    <property type="entry name" value="PPM-type-like_dom_sf"/>
</dbReference>
<accession>A0ABV1WLB6</accession>
<dbReference type="Gene3D" id="3.30.565.10">
    <property type="entry name" value="Histidine kinase-like ATPase, C-terminal domain"/>
    <property type="match status" value="1"/>
</dbReference>
<evidence type="ECO:0000259" key="2">
    <source>
        <dbReference type="SMART" id="SM00331"/>
    </source>
</evidence>
<dbReference type="SUPFAM" id="SSF55874">
    <property type="entry name" value="ATPase domain of HSP90 chaperone/DNA topoisomerase II/histidine kinase"/>
    <property type="match status" value="1"/>
</dbReference>
<proteinExistence type="predicted"/>
<keyword evidence="3" id="KW-0067">ATP-binding</keyword>
<dbReference type="PANTHER" id="PTHR43156">
    <property type="entry name" value="STAGE II SPORULATION PROTEIN E-RELATED"/>
    <property type="match status" value="1"/>
</dbReference>
<dbReference type="InterPro" id="IPR052016">
    <property type="entry name" value="Bact_Sigma-Reg"/>
</dbReference>
<protein>
    <submittedName>
        <fullName evidence="3">ATP-binding SpoIIE family protein phosphatase</fullName>
    </submittedName>
</protein>
<dbReference type="Pfam" id="PF07228">
    <property type="entry name" value="SpoIIE"/>
    <property type="match status" value="1"/>
</dbReference>
<sequence>TGHGLHAAAVMGRLRTAVHAIADLDLDPDEVLTHLDDLVIRLTEEDPDCQGATCLYAVYDPISRVCTFARAGNPPPALVRPDGGVEFCDDIPPGPPLGLGGLPFETAERKLAEGTLLALYTDGLIEAPERDVDAGLDRLARTVAGPGRPLEQLCDAVVASLVPERRLDDVALLLARTRVLEAERVGSWELPVDPALVAEARVLTDRQLADWDLEPLTFTTELIVSELVTNAIRHARGPIRLRLIHADSLICEVSDGSLSAPHLRRARTTDEGGRGLFLVAQLASRWGARYGRDGKTIWAEQPLSPDGALLLGCGA</sequence>
<dbReference type="Proteomes" id="UP001458415">
    <property type="component" value="Unassembled WGS sequence"/>
</dbReference>
<dbReference type="PANTHER" id="PTHR43156:SF2">
    <property type="entry name" value="STAGE II SPORULATION PROTEIN E"/>
    <property type="match status" value="1"/>
</dbReference>
<dbReference type="EMBL" id="JBEPCU010002135">
    <property type="protein sequence ID" value="MER6984990.1"/>
    <property type="molecule type" value="Genomic_DNA"/>
</dbReference>
<dbReference type="CDD" id="cd16936">
    <property type="entry name" value="HATPase_RsbW-like"/>
    <property type="match status" value="1"/>
</dbReference>
<keyword evidence="3" id="KW-0547">Nucleotide-binding</keyword>
<organism evidence="3 4">
    <name type="scientific">Streptomyces carpinensis</name>
    <dbReference type="NCBI Taxonomy" id="66369"/>
    <lineage>
        <taxon>Bacteria</taxon>
        <taxon>Bacillati</taxon>
        <taxon>Actinomycetota</taxon>
        <taxon>Actinomycetes</taxon>
        <taxon>Kitasatosporales</taxon>
        <taxon>Streptomycetaceae</taxon>
        <taxon>Streptomyces</taxon>
    </lineage>
</organism>
<dbReference type="SUPFAM" id="SSF81606">
    <property type="entry name" value="PP2C-like"/>
    <property type="match status" value="1"/>
</dbReference>
<dbReference type="InterPro" id="IPR003594">
    <property type="entry name" value="HATPase_dom"/>
</dbReference>
<dbReference type="InterPro" id="IPR036890">
    <property type="entry name" value="HATPase_C_sf"/>
</dbReference>
<keyword evidence="4" id="KW-1185">Reference proteome</keyword>
<dbReference type="GO" id="GO:0005524">
    <property type="term" value="F:ATP binding"/>
    <property type="evidence" value="ECO:0007669"/>
    <property type="project" value="UniProtKB-KW"/>
</dbReference>
<dbReference type="Pfam" id="PF13581">
    <property type="entry name" value="HATPase_c_2"/>
    <property type="match status" value="1"/>
</dbReference>
<feature type="domain" description="PPM-type phosphatase" evidence="2">
    <location>
        <begin position="1"/>
        <end position="177"/>
    </location>
</feature>
<reference evidence="3 4" key="1">
    <citation type="submission" date="2024-06" db="EMBL/GenBank/DDBJ databases">
        <title>The Natural Products Discovery Center: Release of the First 8490 Sequenced Strains for Exploring Actinobacteria Biosynthetic Diversity.</title>
        <authorList>
            <person name="Kalkreuter E."/>
            <person name="Kautsar S.A."/>
            <person name="Yang D."/>
            <person name="Bader C.D."/>
            <person name="Teijaro C.N."/>
            <person name="Fluegel L."/>
            <person name="Davis C.M."/>
            <person name="Simpson J.R."/>
            <person name="Lauterbach L."/>
            <person name="Steele A.D."/>
            <person name="Gui C."/>
            <person name="Meng S."/>
            <person name="Li G."/>
            <person name="Viehrig K."/>
            <person name="Ye F."/>
            <person name="Su P."/>
            <person name="Kiefer A.F."/>
            <person name="Nichols A."/>
            <person name="Cepeda A.J."/>
            <person name="Yan W."/>
            <person name="Fan B."/>
            <person name="Jiang Y."/>
            <person name="Adhikari A."/>
            <person name="Zheng C.-J."/>
            <person name="Schuster L."/>
            <person name="Cowan T.M."/>
            <person name="Smanski M.J."/>
            <person name="Chevrette M.G."/>
            <person name="De Carvalho L.P.S."/>
            <person name="Shen B."/>
        </authorList>
    </citation>
    <scope>NUCLEOTIDE SEQUENCE [LARGE SCALE GENOMIC DNA]</scope>
    <source>
        <strain evidence="3 4">NPDC000634</strain>
    </source>
</reference>